<dbReference type="EMBL" id="CAEX01002124">
    <property type="protein sequence ID" value="CCD18890.1"/>
    <property type="molecule type" value="Genomic_DNA"/>
</dbReference>
<dbReference type="AlphaFoldDB" id="F9WMX5"/>
<evidence type="ECO:0000313" key="2">
    <source>
        <dbReference type="Proteomes" id="UP000009027"/>
    </source>
</evidence>
<name>F9WMX5_TRYVY</name>
<gene>
    <name evidence="1" type="ORF">TvY486_0015960</name>
</gene>
<organism evidence="1 2">
    <name type="scientific">Trypanosoma vivax (strain Y486)</name>
    <dbReference type="NCBI Taxonomy" id="1055687"/>
    <lineage>
        <taxon>Eukaryota</taxon>
        <taxon>Discoba</taxon>
        <taxon>Euglenozoa</taxon>
        <taxon>Kinetoplastea</taxon>
        <taxon>Metakinetoplastina</taxon>
        <taxon>Trypanosomatida</taxon>
        <taxon>Trypanosomatidae</taxon>
        <taxon>Trypanosoma</taxon>
        <taxon>Duttonella</taxon>
    </lineage>
</organism>
<proteinExistence type="predicted"/>
<protein>
    <submittedName>
        <fullName evidence="1">Uncharacterized protein</fullName>
    </submittedName>
</protein>
<keyword evidence="2" id="KW-1185">Reference proteome</keyword>
<reference evidence="1 2" key="1">
    <citation type="journal article" date="2012" name="Proc. Natl. Acad. Sci. U.S.A.">
        <title>Antigenic diversity is generated by distinct evolutionary mechanisms in African trypanosome species.</title>
        <authorList>
            <person name="Jackson A.P."/>
            <person name="Berry A."/>
            <person name="Aslett M."/>
            <person name="Allison H.C."/>
            <person name="Burton P."/>
            <person name="Vavrova-Anderson J."/>
            <person name="Brown R."/>
            <person name="Browne H."/>
            <person name="Corton N."/>
            <person name="Hauser H."/>
            <person name="Gamble J."/>
            <person name="Gilderthorp R."/>
            <person name="Marcello L."/>
            <person name="McQuillan J."/>
            <person name="Otto T.D."/>
            <person name="Quail M.A."/>
            <person name="Sanders M.J."/>
            <person name="van Tonder A."/>
            <person name="Ginger M.L."/>
            <person name="Field M.C."/>
            <person name="Barry J.D."/>
            <person name="Hertz-Fowler C."/>
            <person name="Berriman M."/>
        </authorList>
    </citation>
    <scope>NUCLEOTIDE SEQUENCE</scope>
    <source>
        <strain evidence="1 2">Y486</strain>
    </source>
</reference>
<sequence>MIPLMNATFNLTAAKKQVNETVVKTTSKAGNVTRDLIAEHDALCNVSRQVSSMVSVLGGLQEQTKHDASEAEKYSKIAANDKQKMQSDTAVLYKLVPVSKINSTLNGALHEQMGAATLWADNASKLAEEAHSAAEKVKEGVQRLNESANGALAALHKRMTEIKAKVKNISSDDNTEIVKACSENSELLVPKLPDLLLHNVFANAGSWKGRETVRSNLTRLSSNFTLLQETSSEMSKRAKLAKAAAEASTSAKNKTEAAIVSELRAKGAELCAVKCLLASAKAHNRTS</sequence>
<dbReference type="Proteomes" id="UP000009027">
    <property type="component" value="Unassembled WGS sequence"/>
</dbReference>
<dbReference type="VEuPathDB" id="TriTrypDB:TvY486_0015960"/>
<evidence type="ECO:0000313" key="1">
    <source>
        <dbReference type="EMBL" id="CCD18890.1"/>
    </source>
</evidence>
<accession>F9WMX5</accession>